<protein>
    <submittedName>
        <fullName evidence="1">Uncharacterized protein</fullName>
    </submittedName>
</protein>
<dbReference type="EMBL" id="CP000934">
    <property type="protein sequence ID" value="ACE84477.1"/>
    <property type="molecule type" value="Genomic_DNA"/>
</dbReference>
<dbReference type="KEGG" id="cja:CJA_3667"/>
<reference evidence="1 2" key="1">
    <citation type="journal article" date="2008" name="J. Bacteriol.">
        <title>Insights into plant cell wall degradation from the genome sequence of the soil bacterium Cellvibrio japonicus.</title>
        <authorList>
            <person name="Deboy R.T."/>
            <person name="Mongodin E.F."/>
            <person name="Fouts D.E."/>
            <person name="Tailford L.E."/>
            <person name="Khouri H."/>
            <person name="Emerson J.B."/>
            <person name="Mohamoud Y."/>
            <person name="Watkins K."/>
            <person name="Henrissat B."/>
            <person name="Gilbert H.J."/>
            <person name="Nelson K.E."/>
        </authorList>
    </citation>
    <scope>NUCLEOTIDE SEQUENCE [LARGE SCALE GENOMIC DNA]</scope>
    <source>
        <strain evidence="1 2">Ueda107</strain>
    </source>
</reference>
<sequence length="45" mass="4990">MTPLTGFLWLRTGKSINSLHRLSDFSKQMAPTLLQKCSTSSHVVA</sequence>
<organism evidence="1 2">
    <name type="scientific">Cellvibrio japonicus (strain Ueda107)</name>
    <name type="common">Pseudomonas fluorescens subsp. cellulosa</name>
    <dbReference type="NCBI Taxonomy" id="498211"/>
    <lineage>
        <taxon>Bacteria</taxon>
        <taxon>Pseudomonadati</taxon>
        <taxon>Pseudomonadota</taxon>
        <taxon>Gammaproteobacteria</taxon>
        <taxon>Cellvibrionales</taxon>
        <taxon>Cellvibrionaceae</taxon>
        <taxon>Cellvibrio</taxon>
    </lineage>
</organism>
<dbReference type="STRING" id="498211.CJA_3667"/>
<accession>B3PHS5</accession>
<evidence type="ECO:0000313" key="2">
    <source>
        <dbReference type="Proteomes" id="UP000001036"/>
    </source>
</evidence>
<dbReference type="Proteomes" id="UP000001036">
    <property type="component" value="Chromosome"/>
</dbReference>
<gene>
    <name evidence="1" type="ordered locus">CJA_3667</name>
</gene>
<evidence type="ECO:0000313" key="1">
    <source>
        <dbReference type="EMBL" id="ACE84477.1"/>
    </source>
</evidence>
<dbReference type="AlphaFoldDB" id="B3PHS5"/>
<proteinExistence type="predicted"/>
<dbReference type="HOGENOM" id="CLU_3197674_0_0_6"/>
<keyword evidence="2" id="KW-1185">Reference proteome</keyword>
<name>B3PHS5_CELJU</name>